<dbReference type="Proteomes" id="UP000887565">
    <property type="component" value="Unplaced"/>
</dbReference>
<dbReference type="WBParaSite" id="nRc.2.0.1.t06748-RA">
    <property type="protein sequence ID" value="nRc.2.0.1.t06748-RA"/>
    <property type="gene ID" value="nRc.2.0.1.g06748"/>
</dbReference>
<feature type="region of interest" description="Disordered" evidence="1">
    <location>
        <begin position="162"/>
        <end position="185"/>
    </location>
</feature>
<keyword evidence="2" id="KW-1185">Reference proteome</keyword>
<organism evidence="2 3">
    <name type="scientific">Romanomermis culicivorax</name>
    <name type="common">Nematode worm</name>
    <dbReference type="NCBI Taxonomy" id="13658"/>
    <lineage>
        <taxon>Eukaryota</taxon>
        <taxon>Metazoa</taxon>
        <taxon>Ecdysozoa</taxon>
        <taxon>Nematoda</taxon>
        <taxon>Enoplea</taxon>
        <taxon>Dorylaimia</taxon>
        <taxon>Mermithida</taxon>
        <taxon>Mermithoidea</taxon>
        <taxon>Mermithidae</taxon>
        <taxon>Romanomermis</taxon>
    </lineage>
</organism>
<evidence type="ECO:0000313" key="3">
    <source>
        <dbReference type="WBParaSite" id="nRc.2.0.1.t06748-RA"/>
    </source>
</evidence>
<evidence type="ECO:0000313" key="2">
    <source>
        <dbReference type="Proteomes" id="UP000887565"/>
    </source>
</evidence>
<evidence type="ECO:0000256" key="1">
    <source>
        <dbReference type="SAM" id="MobiDB-lite"/>
    </source>
</evidence>
<reference evidence="3" key="1">
    <citation type="submission" date="2022-11" db="UniProtKB">
        <authorList>
            <consortium name="WormBaseParasite"/>
        </authorList>
    </citation>
    <scope>IDENTIFICATION</scope>
</reference>
<dbReference type="AlphaFoldDB" id="A0A915HZ84"/>
<sequence>MGQKLRVWTVSGGCCCCSGVHARGMESRSSAGRKIDVTDTGWRRGRILLKIFAIEHLQFAGHLDYAWEKVVRWQNFANDIDFCRNLLISLAKLSQQRTKFRQRTSFVDEISGVLVEPALRKFIIPAYDLKKKFLQIFPDDVMFCFVLTVKFATNNLQQRERRTAPLASTDTDACRRQRPLQPASI</sequence>
<accession>A0A915HZ84</accession>
<name>A0A915HZ84_ROMCU</name>
<proteinExistence type="predicted"/>
<protein>
    <submittedName>
        <fullName evidence="3">Uncharacterized protein</fullName>
    </submittedName>
</protein>